<organism evidence="1 2">
    <name type="scientific">Araneus ventricosus</name>
    <name type="common">Orbweaver spider</name>
    <name type="synonym">Epeira ventricosa</name>
    <dbReference type="NCBI Taxonomy" id="182803"/>
    <lineage>
        <taxon>Eukaryota</taxon>
        <taxon>Metazoa</taxon>
        <taxon>Ecdysozoa</taxon>
        <taxon>Arthropoda</taxon>
        <taxon>Chelicerata</taxon>
        <taxon>Arachnida</taxon>
        <taxon>Araneae</taxon>
        <taxon>Araneomorphae</taxon>
        <taxon>Entelegynae</taxon>
        <taxon>Araneoidea</taxon>
        <taxon>Araneidae</taxon>
        <taxon>Araneus</taxon>
    </lineage>
</organism>
<name>A0A4Y2CSK5_ARAVE</name>
<proteinExistence type="predicted"/>
<protein>
    <submittedName>
        <fullName evidence="1">Uncharacterized protein</fullName>
    </submittedName>
</protein>
<accession>A0A4Y2CSK5</accession>
<evidence type="ECO:0000313" key="2">
    <source>
        <dbReference type="Proteomes" id="UP000499080"/>
    </source>
</evidence>
<dbReference type="Proteomes" id="UP000499080">
    <property type="component" value="Unassembled WGS sequence"/>
</dbReference>
<sequence length="95" mass="10231">MHDWGCEGPSCTADLGWNHVLSLEPTGRAAGTLPPGHRGPKKCENIPSDDQGCLRYGNQKPSDKQVHSRLLGGHSNGMELSCLHSDDGRSLLREG</sequence>
<comment type="caution">
    <text evidence="1">The sequence shown here is derived from an EMBL/GenBank/DDBJ whole genome shotgun (WGS) entry which is preliminary data.</text>
</comment>
<dbReference type="EMBL" id="BGPR01000225">
    <property type="protein sequence ID" value="GBM06265.1"/>
    <property type="molecule type" value="Genomic_DNA"/>
</dbReference>
<keyword evidence="2" id="KW-1185">Reference proteome</keyword>
<dbReference type="AlphaFoldDB" id="A0A4Y2CSK5"/>
<evidence type="ECO:0000313" key="1">
    <source>
        <dbReference type="EMBL" id="GBM06265.1"/>
    </source>
</evidence>
<reference evidence="1 2" key="1">
    <citation type="journal article" date="2019" name="Sci. Rep.">
        <title>Orb-weaving spider Araneus ventricosus genome elucidates the spidroin gene catalogue.</title>
        <authorList>
            <person name="Kono N."/>
            <person name="Nakamura H."/>
            <person name="Ohtoshi R."/>
            <person name="Moran D.A.P."/>
            <person name="Shinohara A."/>
            <person name="Yoshida Y."/>
            <person name="Fujiwara M."/>
            <person name="Mori M."/>
            <person name="Tomita M."/>
            <person name="Arakawa K."/>
        </authorList>
    </citation>
    <scope>NUCLEOTIDE SEQUENCE [LARGE SCALE GENOMIC DNA]</scope>
</reference>
<gene>
    <name evidence="1" type="ORF">AVEN_269654_1</name>
</gene>